<protein>
    <recommendedName>
        <fullName evidence="3">PKD domain-containing protein</fullName>
    </recommendedName>
</protein>
<gene>
    <name evidence="1" type="ORF">SAMN05421855_1011214</name>
</gene>
<dbReference type="RefSeq" id="WP_217629420.1">
    <property type="nucleotide sequence ID" value="NZ_FNBA01000001.1"/>
</dbReference>
<evidence type="ECO:0000313" key="2">
    <source>
        <dbReference type="Proteomes" id="UP000199321"/>
    </source>
</evidence>
<organism evidence="1 2">
    <name type="scientific">Ulvibacter litoralis</name>
    <dbReference type="NCBI Taxonomy" id="227084"/>
    <lineage>
        <taxon>Bacteria</taxon>
        <taxon>Pseudomonadati</taxon>
        <taxon>Bacteroidota</taxon>
        <taxon>Flavobacteriia</taxon>
        <taxon>Flavobacteriales</taxon>
        <taxon>Flavobacteriaceae</taxon>
        <taxon>Ulvibacter</taxon>
    </lineage>
</organism>
<dbReference type="Proteomes" id="UP000199321">
    <property type="component" value="Unassembled WGS sequence"/>
</dbReference>
<evidence type="ECO:0000313" key="1">
    <source>
        <dbReference type="EMBL" id="SDE55763.1"/>
    </source>
</evidence>
<dbReference type="STRING" id="227084.SAMN05421855_1011214"/>
<sequence length="527" mass="56791">MQRLLLVLFLSFSIYGYSQITVDETLTPRQLIEDVLINNTCTQVSDIIQSTGTNFGDVNGIAAFDANGSDFPYASGIILSSGGVTGAPGPNLSTLSGGNPGWPGDVDLEANTTATNTNNASFLQFNFIPVIDEISFDFLLASEEYNQNFECTFSDAFAFILTDQITGGVQNLAVLPGTTTPIEVTNIHPDVPGSCPAINEQYFDKYNFLPFNPEALSATNYNGQIVSLVAKGTVVPGNTYTIKLVIADETDTSLDSAVFLRAGSFDIGSVDLGVDLTIAGGNARCEGEVFTIFPDVAAPPNTTYEWQYEDPIGSGVFSPFTPPETNPSLDISTTGNYKLIVNFGGNCENEGEIFVEFSPPIVFNPTPSSLVVCDGNNDGFAFFTLHDADLDITNGDPDLFVTYHPTQLDAENNLNELLDPYANDDPFSDVVYARVVSTFSSCFEIVTLDLEVRNTPEIVAPADPLRLCDYDTPGDGLEVFDLTVVEPEVLDGSDPLLYDIYYYEVEQDAIDAGELALTVPDFSLAIG</sequence>
<keyword evidence="2" id="KW-1185">Reference proteome</keyword>
<dbReference type="InterPro" id="IPR049804">
    <property type="entry name" value="Choice_anch_L"/>
</dbReference>
<proteinExistence type="predicted"/>
<name>A0A1G7DWD2_9FLAO</name>
<dbReference type="AlphaFoldDB" id="A0A1G7DWD2"/>
<accession>A0A1G7DWD2</accession>
<dbReference type="EMBL" id="FNBA01000001">
    <property type="protein sequence ID" value="SDE55763.1"/>
    <property type="molecule type" value="Genomic_DNA"/>
</dbReference>
<feature type="non-terminal residue" evidence="1">
    <location>
        <position position="527"/>
    </location>
</feature>
<dbReference type="NCBIfam" id="NF038133">
    <property type="entry name" value="choice_anch_L"/>
    <property type="match status" value="1"/>
</dbReference>
<evidence type="ECO:0008006" key="3">
    <source>
        <dbReference type="Google" id="ProtNLM"/>
    </source>
</evidence>
<reference evidence="1 2" key="1">
    <citation type="submission" date="2016-10" db="EMBL/GenBank/DDBJ databases">
        <authorList>
            <person name="de Groot N.N."/>
        </authorList>
    </citation>
    <scope>NUCLEOTIDE SEQUENCE [LARGE SCALE GENOMIC DNA]</scope>
    <source>
        <strain evidence="1 2">DSM 16195</strain>
    </source>
</reference>